<accession>C6THS2</accession>
<organism evidence="1">
    <name type="scientific">Glycine max</name>
    <name type="common">Soybean</name>
    <name type="synonym">Glycine hispida</name>
    <dbReference type="NCBI Taxonomy" id="3847"/>
    <lineage>
        <taxon>Eukaryota</taxon>
        <taxon>Viridiplantae</taxon>
        <taxon>Streptophyta</taxon>
        <taxon>Embryophyta</taxon>
        <taxon>Tracheophyta</taxon>
        <taxon>Spermatophyta</taxon>
        <taxon>Magnoliopsida</taxon>
        <taxon>eudicotyledons</taxon>
        <taxon>Gunneridae</taxon>
        <taxon>Pentapetalae</taxon>
        <taxon>rosids</taxon>
        <taxon>fabids</taxon>
        <taxon>Fabales</taxon>
        <taxon>Fabaceae</taxon>
        <taxon>Papilionoideae</taxon>
        <taxon>50 kb inversion clade</taxon>
        <taxon>NPAAA clade</taxon>
        <taxon>indigoferoid/millettioid clade</taxon>
        <taxon>Phaseoleae</taxon>
        <taxon>Glycine</taxon>
        <taxon>Glycine subgen. Soja</taxon>
    </lineage>
</organism>
<dbReference type="AlphaFoldDB" id="C6THS2"/>
<name>C6THS2_SOYBN</name>
<sequence length="143" mass="16101">MGGEAENSGLNQWVHSLSIILGCLDHKKAEACSITLVPEQLRRSKEEAYTPHVVSVGPLHKGKRTDLLYMEEIKLRCMLYLLYRCKNVDINKLDQVLLNCGKAMLKLDEIVRGSYNVDDLKLNRNDLAKIMVLGRLFSVGASN</sequence>
<dbReference type="PANTHER" id="PTHR31170:SF20">
    <property type="entry name" value="DUF247 DOMAIN PROTEIN"/>
    <property type="match status" value="1"/>
</dbReference>
<dbReference type="InterPro" id="IPR004158">
    <property type="entry name" value="DUF247_pln"/>
</dbReference>
<evidence type="ECO:0000313" key="1">
    <source>
        <dbReference type="EMBL" id="ACU21374.1"/>
    </source>
</evidence>
<dbReference type="EMBL" id="BT097198">
    <property type="protein sequence ID" value="ACU21374.1"/>
    <property type="molecule type" value="mRNA"/>
</dbReference>
<dbReference type="Pfam" id="PF03140">
    <property type="entry name" value="DUF247"/>
    <property type="match status" value="1"/>
</dbReference>
<reference evidence="1" key="1">
    <citation type="submission" date="2009-08" db="EMBL/GenBank/DDBJ databases">
        <authorList>
            <person name="Cheung F."/>
            <person name="Xiao Y."/>
            <person name="Chan A."/>
            <person name="Moskal W."/>
            <person name="Town C.D."/>
        </authorList>
    </citation>
    <scope>NUCLEOTIDE SEQUENCE</scope>
</reference>
<protein>
    <submittedName>
        <fullName evidence="1">Uncharacterized protein</fullName>
    </submittedName>
</protein>
<dbReference type="PANTHER" id="PTHR31170">
    <property type="entry name" value="BNAC04G53230D PROTEIN"/>
    <property type="match status" value="1"/>
</dbReference>
<proteinExistence type="evidence at transcript level"/>
<dbReference type="ExpressionAtlas" id="C6THS2">
    <property type="expression patterns" value="baseline and differential"/>
</dbReference>